<dbReference type="InterPro" id="IPR001173">
    <property type="entry name" value="Glyco_trans_2-like"/>
</dbReference>
<dbReference type="CDD" id="cd06532">
    <property type="entry name" value="Glyco_transf_25"/>
    <property type="match status" value="1"/>
</dbReference>
<evidence type="ECO:0000256" key="1">
    <source>
        <dbReference type="ARBA" id="ARBA00006721"/>
    </source>
</evidence>
<comment type="similarity">
    <text evidence="1">Belongs to the glycosyltransferase 25 family.</text>
</comment>
<dbReference type="InterPro" id="IPR029044">
    <property type="entry name" value="Nucleotide-diphossugar_trans"/>
</dbReference>
<evidence type="ECO:0000313" key="7">
    <source>
        <dbReference type="Proteomes" id="UP000093748"/>
    </source>
</evidence>
<gene>
    <name evidence="6" type="ORF">BAE39_31090</name>
</gene>
<feature type="domain" description="Glycosyl transferase family 25" evidence="5">
    <location>
        <begin position="690"/>
        <end position="872"/>
    </location>
</feature>
<dbReference type="SUPFAM" id="SSF53448">
    <property type="entry name" value="Nucleotide-diphospho-sugar transferases"/>
    <property type="match status" value="2"/>
</dbReference>
<dbReference type="PANTHER" id="PTHR10730">
    <property type="entry name" value="PROCOLLAGEN-LYSINE,2-OXOGLUTARATE 5-DIOXYGENASE/GLYCOSYLTRANSFERASE 25 FAMILY MEMBER"/>
    <property type="match status" value="1"/>
</dbReference>
<evidence type="ECO:0000259" key="4">
    <source>
        <dbReference type="Pfam" id="PF00535"/>
    </source>
</evidence>
<dbReference type="GO" id="GO:0016740">
    <property type="term" value="F:transferase activity"/>
    <property type="evidence" value="ECO:0007669"/>
    <property type="project" value="UniProtKB-KW"/>
</dbReference>
<dbReference type="RefSeq" id="WP_032930301.1">
    <property type="nucleotide sequence ID" value="NZ_LZTH01000044.1"/>
</dbReference>
<evidence type="ECO:0000256" key="3">
    <source>
        <dbReference type="ARBA" id="ARBA00022679"/>
    </source>
</evidence>
<proteinExistence type="inferred from homology"/>
<dbReference type="Gene3D" id="1.25.40.10">
    <property type="entry name" value="Tetratricopeptide repeat domain"/>
    <property type="match status" value="1"/>
</dbReference>
<dbReference type="GeneID" id="66684036"/>
<protein>
    <submittedName>
        <fullName evidence="6">Uncharacterized protein</fullName>
    </submittedName>
</protein>
<evidence type="ECO:0000256" key="2">
    <source>
        <dbReference type="ARBA" id="ARBA00022676"/>
    </source>
</evidence>
<feature type="domain" description="Glycosyltransferase 2-like" evidence="4">
    <location>
        <begin position="7"/>
        <end position="99"/>
    </location>
</feature>
<evidence type="ECO:0000259" key="5">
    <source>
        <dbReference type="Pfam" id="PF01755"/>
    </source>
</evidence>
<dbReference type="Pfam" id="PF00535">
    <property type="entry name" value="Glycos_transf_2"/>
    <property type="match status" value="1"/>
</dbReference>
<sequence>MSTIGLCMIVKNETKVILQCLASVLPLVDYVLIVDTGSEDGTQDLIRGFLADHGVQGAVIDEPWRDFAYNRTFALERLRKVETVDYAMIIDADDVLIRDADFDPIRFKSQMEHDLYDVEVLHGGISFYRPQICRNRLPFAFKGVLHEYLEAPPGHLTRETAKGFRVATGRGGARSQNPRKYQDDSAVLENALATETDPFLVSRYTFYLAQSYRDSGEREKSLANYLKRADLGFWDEEVYVSLLEAGNLMAALGRPFEEVVAAFERAAQVVPARAEALHAASLYCRNQGRNAEGTEFARRGLDLVQPAGLFIQPWVYDYGVLDEFAVNAYWAGAYRESLDACLKLLASDKLPAEMAKRVVANARFATGKLPLNEPPKLGAFGTESLIDQHRLVRQRSLRSRIEGTPRILVTILAKQKEPALPLYLECIEALDYPKASIVLYIRTNNNTDRTEHILREWVERVGHLYAAVEFDASNVADRVEQFGEHEWNETRFRVLGRIRNISLRKTLEHSCDFYFVADVDNFVRPATLRELVALDVPIVAPLLRSISPGQYYSNYHAEIDANGYYMQCDQYGWVLNRHVRGIIEMPLVHCTYLVRADVLTELTYEDATSRYEYVIFADSARKAGIVQYMDNRQVYGYITFGDGQYYVSDGIERARALLHGAGDTPVFTAATPPGAVPMPDRHVEPKDPPKIHLINLDRSVERWSRYQSNNWHLTHDTVRVSAVDGTSLDREALIKEGLITNDCAYPPGTLGCALSHIGLWKLAVSENKTITIFEDDVRASFRFVEESANILSQAPESWDLIQWGYIYDPLFLWVNLGFSKAKLEFYDRQYKNTPTLFQADKFSRSLIKVEHSFGIQAYTVTPRGARILLEKCLPLRSRQIPFPGTAVILDDTGIDCAMCAAYGSMQAFVCMPPLVIHDNELPSDRIDADHREPG</sequence>
<dbReference type="Proteomes" id="UP000093748">
    <property type="component" value="Unassembled WGS sequence"/>
</dbReference>
<keyword evidence="3" id="KW-0808">Transferase</keyword>
<dbReference type="OrthoDB" id="5354021at2"/>
<comment type="caution">
    <text evidence="6">The sequence shown here is derived from an EMBL/GenBank/DDBJ whole genome shotgun (WGS) entry which is preliminary data.</text>
</comment>
<dbReference type="PANTHER" id="PTHR10730:SF53">
    <property type="entry name" value="GLYCOSYLTRANSFERASE 25 FAMILY MEMBER"/>
    <property type="match status" value="1"/>
</dbReference>
<dbReference type="EMBL" id="LZTJ01000013">
    <property type="protein sequence ID" value="OBP75121.1"/>
    <property type="molecule type" value="Genomic_DNA"/>
</dbReference>
<name>A0A1A5IL21_RHILI</name>
<dbReference type="InterPro" id="IPR011990">
    <property type="entry name" value="TPR-like_helical_dom_sf"/>
</dbReference>
<dbReference type="Gene3D" id="3.90.550.10">
    <property type="entry name" value="Spore Coat Polysaccharide Biosynthesis Protein SpsA, Chain A"/>
    <property type="match status" value="2"/>
</dbReference>
<dbReference type="InterPro" id="IPR002654">
    <property type="entry name" value="Glyco_trans_25"/>
</dbReference>
<accession>A0A1A5IL21</accession>
<organism evidence="6 7">
    <name type="scientific">Rhizobium loti</name>
    <name type="common">Mesorhizobium loti</name>
    <dbReference type="NCBI Taxonomy" id="381"/>
    <lineage>
        <taxon>Bacteria</taxon>
        <taxon>Pseudomonadati</taxon>
        <taxon>Pseudomonadota</taxon>
        <taxon>Alphaproteobacteria</taxon>
        <taxon>Hyphomicrobiales</taxon>
        <taxon>Phyllobacteriaceae</taxon>
        <taxon>Mesorhizobium</taxon>
    </lineage>
</organism>
<dbReference type="AlphaFoldDB" id="A0A1A5IL21"/>
<dbReference type="InterPro" id="IPR050757">
    <property type="entry name" value="Collagen_mod_GT25"/>
</dbReference>
<dbReference type="Pfam" id="PF03452">
    <property type="entry name" value="Anp1"/>
    <property type="match status" value="1"/>
</dbReference>
<dbReference type="Pfam" id="PF01755">
    <property type="entry name" value="Glyco_transf_25"/>
    <property type="match status" value="1"/>
</dbReference>
<keyword evidence="2" id="KW-0328">Glycosyltransferase</keyword>
<reference evidence="7" key="1">
    <citation type="submission" date="2016-06" db="EMBL/GenBank/DDBJ databases">
        <title>NZP2037 Pacbio-Illumina hybrid assembly.</title>
        <authorList>
            <person name="Ramsay J.P."/>
        </authorList>
    </citation>
    <scope>NUCLEOTIDE SEQUENCE [LARGE SCALE GENOMIC DNA]</scope>
    <source>
        <strain evidence="7">R7ANS::ICEMlSym2042</strain>
    </source>
</reference>
<evidence type="ECO:0000313" key="6">
    <source>
        <dbReference type="EMBL" id="OBP75121.1"/>
    </source>
</evidence>
<dbReference type="SUPFAM" id="SSF48452">
    <property type="entry name" value="TPR-like"/>
    <property type="match status" value="1"/>
</dbReference>